<reference evidence="1 2" key="1">
    <citation type="journal article" date="2022" name="bioRxiv">
        <title>Genomics of Preaxostyla Flagellates Illuminates Evolutionary Transitions and the Path Towards Mitochondrial Loss.</title>
        <authorList>
            <person name="Novak L.V.F."/>
            <person name="Treitli S.C."/>
            <person name="Pyrih J."/>
            <person name="Halakuc P."/>
            <person name="Pipaliya S.V."/>
            <person name="Vacek V."/>
            <person name="Brzon O."/>
            <person name="Soukal P."/>
            <person name="Eme L."/>
            <person name="Dacks J.B."/>
            <person name="Karnkowska A."/>
            <person name="Elias M."/>
            <person name="Hampl V."/>
        </authorList>
    </citation>
    <scope>NUCLEOTIDE SEQUENCE [LARGE SCALE GENOMIC DNA]</scope>
    <source>
        <strain evidence="1">NAU3</strain>
        <tissue evidence="1">Gut</tissue>
    </source>
</reference>
<dbReference type="Proteomes" id="UP001281761">
    <property type="component" value="Unassembled WGS sequence"/>
</dbReference>
<accession>A0ABQ9Y2Z3</accession>
<sequence>MTAEESVRYSLLLAATSIHLRQHGIIFPLSSLLHIDSLPSGAQTLIFNSKTMTPLPSKSLNLLQQLSTQSKSLFDTKENLDLKEVRARVIGLIDPKIFDPHVLTCISAWTVRDRSLLSSVKDEETIQFDDFVSKQSKEHKTVIGNLLKARKNHLPPHQLYPDLIFSSVGSAIMDSPYLSLLITEETSKQILKEESAKILLHLLFMPTQTHLLAFHQRVKLMELLKNILTLPGTNCFYPTDLCQLSLMILLSSSKTPITIQSKDVTGDMSVTPPIVLLSLCLNQVPDAIKTFKAIRIDNMSLVDFVFKSFLNTSNHLEQSSAINRHITNQATRTCLFGILNMLLDEDSNQDHLLEMLGKRET</sequence>
<name>A0ABQ9Y2Z3_9EUKA</name>
<keyword evidence="2" id="KW-1185">Reference proteome</keyword>
<evidence type="ECO:0000313" key="2">
    <source>
        <dbReference type="Proteomes" id="UP001281761"/>
    </source>
</evidence>
<gene>
    <name evidence="1" type="ORF">BLNAU_6955</name>
</gene>
<comment type="caution">
    <text evidence="1">The sequence shown here is derived from an EMBL/GenBank/DDBJ whole genome shotgun (WGS) entry which is preliminary data.</text>
</comment>
<organism evidence="1 2">
    <name type="scientific">Blattamonas nauphoetae</name>
    <dbReference type="NCBI Taxonomy" id="2049346"/>
    <lineage>
        <taxon>Eukaryota</taxon>
        <taxon>Metamonada</taxon>
        <taxon>Preaxostyla</taxon>
        <taxon>Oxymonadida</taxon>
        <taxon>Blattamonas</taxon>
    </lineage>
</organism>
<protein>
    <submittedName>
        <fullName evidence="1">Uncharacterized protein</fullName>
    </submittedName>
</protein>
<dbReference type="EMBL" id="JARBJD010000041">
    <property type="protein sequence ID" value="KAK2958029.1"/>
    <property type="molecule type" value="Genomic_DNA"/>
</dbReference>
<evidence type="ECO:0000313" key="1">
    <source>
        <dbReference type="EMBL" id="KAK2958029.1"/>
    </source>
</evidence>
<proteinExistence type="predicted"/>